<evidence type="ECO:0000313" key="4">
    <source>
        <dbReference type="Proteomes" id="UP000002499"/>
    </source>
</evidence>
<feature type="domain" description="DUF3074" evidence="2">
    <location>
        <begin position="122"/>
        <end position="298"/>
    </location>
</feature>
<dbReference type="OrthoDB" id="6423603at2759"/>
<accession>E9EB54</accession>
<dbReference type="GeneID" id="19251413"/>
<dbReference type="AlphaFoldDB" id="E9EB54"/>
<dbReference type="InterPro" id="IPR024500">
    <property type="entry name" value="DUF3074"/>
</dbReference>
<dbReference type="Gene3D" id="3.30.530.20">
    <property type="match status" value="1"/>
</dbReference>
<feature type="region of interest" description="Disordered" evidence="1">
    <location>
        <begin position="307"/>
        <end position="352"/>
    </location>
</feature>
<dbReference type="PANTHER" id="PTHR40370:SF1">
    <property type="entry name" value="DUF3074 DOMAIN-CONTAINING PROTEIN"/>
    <property type="match status" value="1"/>
</dbReference>
<organism evidence="4">
    <name type="scientific">Metarhizium acridum (strain CQMa 102)</name>
    <dbReference type="NCBI Taxonomy" id="655827"/>
    <lineage>
        <taxon>Eukaryota</taxon>
        <taxon>Fungi</taxon>
        <taxon>Dikarya</taxon>
        <taxon>Ascomycota</taxon>
        <taxon>Pezizomycotina</taxon>
        <taxon>Sordariomycetes</taxon>
        <taxon>Hypocreomycetidae</taxon>
        <taxon>Hypocreales</taxon>
        <taxon>Clavicipitaceae</taxon>
        <taxon>Metarhizium</taxon>
    </lineage>
</organism>
<sequence>MEYRLPKLSADSDGDLKAAHSRLVRLWGVKPSQLPSSASPPSDLIPLLTATWTEAVYFISKVHLESETKTSPWHPIGVKRFPHSDAPVHLYQRVVSTPELVRVCEEHKINDTEERDLHPEVWALRRSIHQNTAATGTANWREWVRCFKDNHAKAEKDFTPTVLSTCLMKKWKCKDIKIQLAGRTWVDWTMKWEESVHKLPFPLSKRVFPVLQVTAMTDNKQEFMVVQIAVKDYDATPRNGGAVLGAYTSVERFRQTDGGVEWIMGTVSDARGFLPRWIQKRAVPAQIAKDVDMFLVWIAEERTRISPTDDDISTPINDSGADPRATLQVTSAQDTNNGPPRPTVADEKPVGE</sequence>
<dbReference type="InParanoid" id="E9EB54"/>
<dbReference type="KEGG" id="maw:19251413"/>
<dbReference type="SUPFAM" id="SSF55961">
    <property type="entry name" value="Bet v1-like"/>
    <property type="match status" value="1"/>
</dbReference>
<proteinExistence type="predicted"/>
<name>E9EB54_METAQ</name>
<evidence type="ECO:0000259" key="2">
    <source>
        <dbReference type="Pfam" id="PF11274"/>
    </source>
</evidence>
<protein>
    <recommendedName>
        <fullName evidence="2">DUF3074 domain-containing protein</fullName>
    </recommendedName>
</protein>
<dbReference type="OMA" id="IEWIMAT"/>
<evidence type="ECO:0000313" key="3">
    <source>
        <dbReference type="EMBL" id="EFY86886.1"/>
    </source>
</evidence>
<dbReference type="Proteomes" id="UP000002499">
    <property type="component" value="Unassembled WGS sequence"/>
</dbReference>
<reference evidence="3 4" key="1">
    <citation type="journal article" date="2011" name="PLoS Genet.">
        <title>Genome sequencing and comparative transcriptomics of the model entomopathogenic fungi Metarhizium anisopliae and M. acridum.</title>
        <authorList>
            <person name="Gao Q."/>
            <person name="Jin K."/>
            <person name="Ying S.H."/>
            <person name="Zhang Y."/>
            <person name="Xiao G."/>
            <person name="Shang Y."/>
            <person name="Duan Z."/>
            <person name="Hu X."/>
            <person name="Xie X.Q."/>
            <person name="Zhou G."/>
            <person name="Peng G."/>
            <person name="Luo Z."/>
            <person name="Huang W."/>
            <person name="Wang B."/>
            <person name="Fang W."/>
            <person name="Wang S."/>
            <person name="Zhong Y."/>
            <person name="Ma L.J."/>
            <person name="St Leger R.J."/>
            <person name="Zhao G.P."/>
            <person name="Pei Y."/>
            <person name="Feng M.G."/>
            <person name="Xia Y."/>
            <person name="Wang C."/>
        </authorList>
    </citation>
    <scope>NUCLEOTIDE SEQUENCE [LARGE SCALE GENOMIC DNA]</scope>
    <source>
        <strain evidence="3 4">CQMa 102</strain>
    </source>
</reference>
<keyword evidence="4" id="KW-1185">Reference proteome</keyword>
<gene>
    <name evidence="3" type="ORF">MAC_07102</name>
</gene>
<evidence type="ECO:0000256" key="1">
    <source>
        <dbReference type="SAM" id="MobiDB-lite"/>
    </source>
</evidence>
<dbReference type="EMBL" id="GL698537">
    <property type="protein sequence ID" value="EFY86886.1"/>
    <property type="molecule type" value="Genomic_DNA"/>
</dbReference>
<dbReference type="InterPro" id="IPR023393">
    <property type="entry name" value="START-like_dom_sf"/>
</dbReference>
<dbReference type="HOGENOM" id="CLU_045430_0_0_1"/>
<feature type="compositionally biased region" description="Polar residues" evidence="1">
    <location>
        <begin position="327"/>
        <end position="338"/>
    </location>
</feature>
<dbReference type="eggNOG" id="ENOG502QTT5">
    <property type="taxonomic scope" value="Eukaryota"/>
</dbReference>
<dbReference type="PANTHER" id="PTHR40370">
    <property type="entry name" value="EXPRESSED PROTEIN"/>
    <property type="match status" value="1"/>
</dbReference>
<dbReference type="Pfam" id="PF11274">
    <property type="entry name" value="DUF3074"/>
    <property type="match status" value="1"/>
</dbReference>